<accession>A0ABV4HQ42</accession>
<feature type="compositionally biased region" description="Basic and acidic residues" evidence="10">
    <location>
        <begin position="230"/>
        <end position="239"/>
    </location>
</feature>
<comment type="caution">
    <text evidence="14">The sequence shown here is derived from an EMBL/GenBank/DDBJ whole genome shotgun (WGS) entry which is preliminary data.</text>
</comment>
<proteinExistence type="inferred from homology"/>
<evidence type="ECO:0000256" key="10">
    <source>
        <dbReference type="SAM" id="MobiDB-lite"/>
    </source>
</evidence>
<comment type="similarity">
    <text evidence="8 9">Belongs to the TonB-dependent receptor family.</text>
</comment>
<evidence type="ECO:0000256" key="9">
    <source>
        <dbReference type="RuleBase" id="RU003357"/>
    </source>
</evidence>
<evidence type="ECO:0000259" key="12">
    <source>
        <dbReference type="Pfam" id="PF00593"/>
    </source>
</evidence>
<dbReference type="SUPFAM" id="SSF56935">
    <property type="entry name" value="Porins"/>
    <property type="match status" value="1"/>
</dbReference>
<organism evidence="14 15">
    <name type="scientific">Luteimonas salinilitoris</name>
    <dbReference type="NCBI Taxonomy" id="3237697"/>
    <lineage>
        <taxon>Bacteria</taxon>
        <taxon>Pseudomonadati</taxon>
        <taxon>Pseudomonadota</taxon>
        <taxon>Gammaproteobacteria</taxon>
        <taxon>Lysobacterales</taxon>
        <taxon>Lysobacteraceae</taxon>
        <taxon>Luteimonas</taxon>
    </lineage>
</organism>
<evidence type="ECO:0000256" key="4">
    <source>
        <dbReference type="ARBA" id="ARBA00022692"/>
    </source>
</evidence>
<dbReference type="InterPro" id="IPR037066">
    <property type="entry name" value="Plug_dom_sf"/>
</dbReference>
<evidence type="ECO:0000256" key="2">
    <source>
        <dbReference type="ARBA" id="ARBA00022448"/>
    </source>
</evidence>
<dbReference type="Proteomes" id="UP001566331">
    <property type="component" value="Unassembled WGS sequence"/>
</dbReference>
<keyword evidence="4 8" id="KW-0812">Transmembrane</keyword>
<evidence type="ECO:0000256" key="5">
    <source>
        <dbReference type="ARBA" id="ARBA00023077"/>
    </source>
</evidence>
<feature type="domain" description="TonB-dependent receptor plug" evidence="13">
    <location>
        <begin position="55"/>
        <end position="159"/>
    </location>
</feature>
<feature type="compositionally biased region" description="Acidic residues" evidence="10">
    <location>
        <begin position="302"/>
        <end position="315"/>
    </location>
</feature>
<dbReference type="Pfam" id="PF07715">
    <property type="entry name" value="Plug"/>
    <property type="match status" value="1"/>
</dbReference>
<dbReference type="InterPro" id="IPR000531">
    <property type="entry name" value="Beta-barrel_TonB"/>
</dbReference>
<evidence type="ECO:0000256" key="7">
    <source>
        <dbReference type="ARBA" id="ARBA00023237"/>
    </source>
</evidence>
<keyword evidence="11" id="KW-0732">Signal</keyword>
<evidence type="ECO:0000256" key="1">
    <source>
        <dbReference type="ARBA" id="ARBA00004571"/>
    </source>
</evidence>
<dbReference type="Gene3D" id="2.170.130.10">
    <property type="entry name" value="TonB-dependent receptor, plug domain"/>
    <property type="match status" value="1"/>
</dbReference>
<dbReference type="Gene3D" id="2.40.170.20">
    <property type="entry name" value="TonB-dependent receptor, beta-barrel domain"/>
    <property type="match status" value="1"/>
</dbReference>
<evidence type="ECO:0000259" key="13">
    <source>
        <dbReference type="Pfam" id="PF07715"/>
    </source>
</evidence>
<keyword evidence="2 8" id="KW-0813">Transport</keyword>
<evidence type="ECO:0000256" key="3">
    <source>
        <dbReference type="ARBA" id="ARBA00022452"/>
    </source>
</evidence>
<dbReference type="EMBL" id="JBFWIC010000002">
    <property type="protein sequence ID" value="MEZ0473495.1"/>
    <property type="molecule type" value="Genomic_DNA"/>
</dbReference>
<dbReference type="InterPro" id="IPR039426">
    <property type="entry name" value="TonB-dep_rcpt-like"/>
</dbReference>
<keyword evidence="5 9" id="KW-0798">TonB box</keyword>
<dbReference type="PROSITE" id="PS52016">
    <property type="entry name" value="TONB_DEPENDENT_REC_3"/>
    <property type="match status" value="1"/>
</dbReference>
<keyword evidence="15" id="KW-1185">Reference proteome</keyword>
<keyword evidence="14" id="KW-0675">Receptor</keyword>
<dbReference type="InterPro" id="IPR036942">
    <property type="entry name" value="Beta-barrel_TonB_sf"/>
</dbReference>
<protein>
    <submittedName>
        <fullName evidence="14">TonB-dependent receptor</fullName>
    </submittedName>
</protein>
<evidence type="ECO:0000256" key="11">
    <source>
        <dbReference type="SAM" id="SignalP"/>
    </source>
</evidence>
<feature type="compositionally biased region" description="Acidic residues" evidence="10">
    <location>
        <begin position="240"/>
        <end position="249"/>
    </location>
</feature>
<evidence type="ECO:0000256" key="8">
    <source>
        <dbReference type="PROSITE-ProRule" id="PRU01360"/>
    </source>
</evidence>
<feature type="chain" id="PRO_5046200711" evidence="11">
    <location>
        <begin position="28"/>
        <end position="736"/>
    </location>
</feature>
<comment type="subcellular location">
    <subcellularLocation>
        <location evidence="1 8">Cell outer membrane</location>
        <topology evidence="1 8">Multi-pass membrane protein</topology>
    </subcellularLocation>
</comment>
<sequence length="736" mass="80353">MPHTTARFRPALLPLALLACLAPPARAAQDDPRHDEVKDLSTIVVRATPLPRTAEDLTRPVEVLAGERLDEAKANSLGETVARLPGVQSSYFGPGVGRPIIRGLDGARVQVLSDGLASGDVSTVSVDHAVSIEPFLANQIEVLKGPSTLLYGSGAIGGAVNVVDGRIPEAATAQPLEGRAELRAGSVNDEKTGMVRLDGTSASGRVVFHFDALHRETGDYDIPGFAESEHAHEEHAHEEQEGEEEEHEEEQVHGVLPNSFVRTDSGALGVSYVGDRGFVGVGYSLFNTRYGVPGHAHGHEEHEEDHEEEEEEGHEEEAPVHIVMDQRRSEIRGGLDDLGVFDSLRVKFAHNDYTHTEYEGDEIGTVFDNDSLEGRVELVHEDWAGWSGAFGVQGSRRDFRAIGEEAFVPASESRDIGLFWIGERTLGAFDLEVGARHDSNRIDVDEGEAIGPSRDFGATSLSAAARWNFGEDFHLSFGLDRAQRSPTAEELYSNGLHVATQSFEFGNPDLDVETANRAEIGVHWHRGPLRLGASLYHVRYDDFVYLADTGIEDDGTPARVWNQSDARFNGAEVDLQWTFAENESGEWSLRTFGDVVRGKLAGDGSQEVAFSVPHGDHTHDYTADIALDGNLPRIVPARLGGELRWRSGNGNWRAGVGAVRYARQDDVAEHEEETPGYTLVHANLAWHLDTPGGNAWEVFVDGNNLLDEEARPHTSFLKDLAPLPGRNVTAGVRLFF</sequence>
<dbReference type="PANTHER" id="PTHR30069:SF40">
    <property type="entry name" value="TONB-DEPENDENT RECEPTOR NMB0964-RELATED"/>
    <property type="match status" value="1"/>
</dbReference>
<dbReference type="PANTHER" id="PTHR30069">
    <property type="entry name" value="TONB-DEPENDENT OUTER MEMBRANE RECEPTOR"/>
    <property type="match status" value="1"/>
</dbReference>
<evidence type="ECO:0000313" key="15">
    <source>
        <dbReference type="Proteomes" id="UP001566331"/>
    </source>
</evidence>
<keyword evidence="6 8" id="KW-0472">Membrane</keyword>
<name>A0ABV4HQ42_9GAMM</name>
<dbReference type="RefSeq" id="WP_370562245.1">
    <property type="nucleotide sequence ID" value="NZ_JBFWIB010000001.1"/>
</dbReference>
<reference evidence="14 15" key="1">
    <citation type="submission" date="2024-07" db="EMBL/GenBank/DDBJ databases">
        <title>Luteimonas salilacus sp. nov., isolated from the shore soil of Salt Lake in Tibet of China.</title>
        <authorList>
            <person name="Zhang X."/>
            <person name="Li A."/>
        </authorList>
    </citation>
    <scope>NUCLEOTIDE SEQUENCE [LARGE SCALE GENOMIC DNA]</scope>
    <source>
        <strain evidence="14 15">B3-2-R+30</strain>
    </source>
</reference>
<evidence type="ECO:0000313" key="14">
    <source>
        <dbReference type="EMBL" id="MEZ0473495.1"/>
    </source>
</evidence>
<evidence type="ECO:0000256" key="6">
    <source>
        <dbReference type="ARBA" id="ARBA00023136"/>
    </source>
</evidence>
<feature type="region of interest" description="Disordered" evidence="10">
    <location>
        <begin position="230"/>
        <end position="257"/>
    </location>
</feature>
<dbReference type="Pfam" id="PF00593">
    <property type="entry name" value="TonB_dep_Rec_b-barrel"/>
    <property type="match status" value="1"/>
</dbReference>
<keyword evidence="7 8" id="KW-0998">Cell outer membrane</keyword>
<gene>
    <name evidence="14" type="ORF">AB6713_02555</name>
</gene>
<feature type="region of interest" description="Disordered" evidence="10">
    <location>
        <begin position="294"/>
        <end position="317"/>
    </location>
</feature>
<feature type="signal peptide" evidence="11">
    <location>
        <begin position="1"/>
        <end position="27"/>
    </location>
</feature>
<dbReference type="PROSITE" id="PS51257">
    <property type="entry name" value="PROKAR_LIPOPROTEIN"/>
    <property type="match status" value="1"/>
</dbReference>
<keyword evidence="3 8" id="KW-1134">Transmembrane beta strand</keyword>
<feature type="domain" description="TonB-dependent receptor-like beta-barrel" evidence="12">
    <location>
        <begin position="352"/>
        <end position="705"/>
    </location>
</feature>
<dbReference type="InterPro" id="IPR012910">
    <property type="entry name" value="Plug_dom"/>
</dbReference>